<dbReference type="InterPro" id="IPR012340">
    <property type="entry name" value="NA-bd_OB-fold"/>
</dbReference>
<evidence type="ECO:0000256" key="2">
    <source>
        <dbReference type="ARBA" id="ARBA00008912"/>
    </source>
</evidence>
<dbReference type="Pfam" id="PF03870">
    <property type="entry name" value="RNA_pol_Rpb8"/>
    <property type="match status" value="1"/>
</dbReference>
<comment type="similarity">
    <text evidence="2">Belongs to the eukaryotic RPB8 RNA polymerase subunit family.</text>
</comment>
<protein>
    <submittedName>
        <fullName evidence="4">Dna-directed rna polymerase i</fullName>
    </submittedName>
</protein>
<gene>
    <name evidence="4" type="ORF">AAJ76_2300055285</name>
</gene>
<comment type="caution">
    <text evidence="4">The sequence shown here is derived from an EMBL/GenBank/DDBJ whole genome shotgun (WGS) entry which is preliminary data.</text>
</comment>
<accession>A0A0F9WD73</accession>
<dbReference type="GO" id="GO:0005665">
    <property type="term" value="C:RNA polymerase II, core complex"/>
    <property type="evidence" value="ECO:0007669"/>
    <property type="project" value="TreeGrafter"/>
</dbReference>
<dbReference type="GO" id="GO:0005736">
    <property type="term" value="C:RNA polymerase I complex"/>
    <property type="evidence" value="ECO:0007669"/>
    <property type="project" value="TreeGrafter"/>
</dbReference>
<reference evidence="4 5" key="1">
    <citation type="journal article" date="2015" name="Environ. Microbiol.">
        <title>Genome analyses suggest the presence of polyploidy and recent human-driven expansions in eight global populations of the honeybee pathogen Nosema ceranae.</title>
        <authorList>
            <person name="Pelin A."/>
            <person name="Selman M."/>
            <person name="Aris-Brosou S."/>
            <person name="Farinelli L."/>
            <person name="Corradi N."/>
        </authorList>
    </citation>
    <scope>NUCLEOTIDE SEQUENCE [LARGE SCALE GENOMIC DNA]</scope>
    <source>
        <strain evidence="4 5">PA08 1199</strain>
    </source>
</reference>
<dbReference type="Proteomes" id="UP000034350">
    <property type="component" value="Unassembled WGS sequence"/>
</dbReference>
<dbReference type="GO" id="GO:0003899">
    <property type="term" value="F:DNA-directed RNA polymerase activity"/>
    <property type="evidence" value="ECO:0007669"/>
    <property type="project" value="InterPro"/>
</dbReference>
<dbReference type="Gene3D" id="2.40.50.140">
    <property type="entry name" value="Nucleic acid-binding proteins"/>
    <property type="match status" value="2"/>
</dbReference>
<evidence type="ECO:0000313" key="4">
    <source>
        <dbReference type="EMBL" id="KKO75386.1"/>
    </source>
</evidence>
<comment type="subcellular location">
    <subcellularLocation>
        <location evidence="1">Nucleus</location>
    </subcellularLocation>
</comment>
<organism evidence="4 5">
    <name type="scientific">Vairimorpha ceranae</name>
    <dbReference type="NCBI Taxonomy" id="40302"/>
    <lineage>
        <taxon>Eukaryota</taxon>
        <taxon>Fungi</taxon>
        <taxon>Fungi incertae sedis</taxon>
        <taxon>Microsporidia</taxon>
        <taxon>Nosematidae</taxon>
        <taxon>Vairimorpha</taxon>
    </lineage>
</organism>
<dbReference type="OrthoDB" id="2193418at2759"/>
<dbReference type="SUPFAM" id="SSF50249">
    <property type="entry name" value="Nucleic acid-binding proteins"/>
    <property type="match status" value="1"/>
</dbReference>
<keyword evidence="4" id="KW-0804">Transcription</keyword>
<dbReference type="EMBL" id="JPQZ01000023">
    <property type="protein sequence ID" value="KKO75386.1"/>
    <property type="molecule type" value="Genomic_DNA"/>
</dbReference>
<keyword evidence="5" id="KW-1185">Reference proteome</keyword>
<evidence type="ECO:0000313" key="5">
    <source>
        <dbReference type="Proteomes" id="UP000034350"/>
    </source>
</evidence>
<dbReference type="GO" id="GO:0006351">
    <property type="term" value="P:DNA-templated transcription"/>
    <property type="evidence" value="ECO:0007669"/>
    <property type="project" value="InterPro"/>
</dbReference>
<keyword evidence="4" id="KW-0240">DNA-directed RNA polymerase</keyword>
<dbReference type="SMART" id="SM00658">
    <property type="entry name" value="RPOL8c"/>
    <property type="match status" value="1"/>
</dbReference>
<dbReference type="VEuPathDB" id="MicrosporidiaDB:AAJ76_2300055285"/>
<dbReference type="PANTHER" id="PTHR10917:SF0">
    <property type="entry name" value="DNA-DIRECTED RNA POLYMERASES I, II, AND III SUBUNIT RPABC3"/>
    <property type="match status" value="1"/>
</dbReference>
<dbReference type="GO" id="GO:0005666">
    <property type="term" value="C:RNA polymerase III complex"/>
    <property type="evidence" value="ECO:0007669"/>
    <property type="project" value="TreeGrafter"/>
</dbReference>
<sequence length="121" mass="14152">MLVLNKKYKVECIDKEGKLYQNVSRAYLQCNNNDECILDYHSTLIRLNNEDVLNIQIYDNYETEVKCDYQMNGTIYQIEDYKDKIKVHASFGGLLMIQTLEKDEIQGLTNRSKISCLVSKI</sequence>
<evidence type="ECO:0000256" key="3">
    <source>
        <dbReference type="ARBA" id="ARBA00023242"/>
    </source>
</evidence>
<dbReference type="RefSeq" id="XP_024331128.1">
    <property type="nucleotide sequence ID" value="XM_024474712.1"/>
</dbReference>
<keyword evidence="3" id="KW-0539">Nucleus</keyword>
<proteinExistence type="inferred from homology"/>
<name>A0A0F9WD73_9MICR</name>
<evidence type="ECO:0000256" key="1">
    <source>
        <dbReference type="ARBA" id="ARBA00004123"/>
    </source>
</evidence>
<dbReference type="GeneID" id="36319639"/>
<dbReference type="AlphaFoldDB" id="A0A0F9WD73"/>
<dbReference type="InterPro" id="IPR005570">
    <property type="entry name" value="RPABC3"/>
</dbReference>
<dbReference type="PANTHER" id="PTHR10917">
    <property type="entry name" value="DNA-DIRECTED RNA POLYMERASES I, II, AND III SUBUNIT RPABC3"/>
    <property type="match status" value="1"/>
</dbReference>